<evidence type="ECO:0000256" key="1">
    <source>
        <dbReference type="SAM" id="SignalP"/>
    </source>
</evidence>
<evidence type="ECO:0000313" key="3">
    <source>
        <dbReference type="EMBL" id="GAK50339.1"/>
    </source>
</evidence>
<evidence type="ECO:0000313" key="4">
    <source>
        <dbReference type="Proteomes" id="UP000030700"/>
    </source>
</evidence>
<organism evidence="3 4">
    <name type="scientific">Candidatus Moduliflexus flocculans</name>
    <dbReference type="NCBI Taxonomy" id="1499966"/>
    <lineage>
        <taxon>Bacteria</taxon>
        <taxon>Candidatus Moduliflexota</taxon>
        <taxon>Candidatus Moduliflexia</taxon>
        <taxon>Candidatus Moduliflexales</taxon>
        <taxon>Candidatus Moduliflexaceae</taxon>
    </lineage>
</organism>
<evidence type="ECO:0000259" key="2">
    <source>
        <dbReference type="Pfam" id="PF14415"/>
    </source>
</evidence>
<protein>
    <recommendedName>
        <fullName evidence="2">DUF4424 domain-containing protein</fullName>
    </recommendedName>
</protein>
<dbReference type="EMBL" id="DF820456">
    <property type="protein sequence ID" value="GAK50339.1"/>
    <property type="molecule type" value="Genomic_DNA"/>
</dbReference>
<keyword evidence="4" id="KW-1185">Reference proteome</keyword>
<accession>A0A0S6VY48</accession>
<sequence length="462" mass="51830">MTQKQFVLLFISLLCYRTMAWADDAPLFVSSGTPRSFDQPNIRMVSESVAIQLNAKTYSVDARFVFENSGETQTVEVGFPEQGSGYYPEYQANSYFDSFQTYVNDAPVKAEERLKIVAGYGDDAKIFSTRAEARQYCKTQKELCRLSNQSWRVKSVTFPPGTTTTRVTYTAPYSYAEIAFAEYIFGTGRWWAGTIQRAEFDLQAASPDVQMIDAGIYHDEHPVSFLKKRLSPTRMTIEMTDIEPDDEYESVSVAIATNKDETAWFVERENWAGSFIDEPVSANLEEFTARQAHQLWRGGYTERADCACPPPAPWFPEGHADAQQSYFKKFSSYQAVETAILNSGANVLIATGGCDYCVTNVRWMIKASELPKQADWLSNAATGLQTLAALQPAAFPFDVQAASQALSDALQSKTPITSDTELVFPSKRHPGQQDRLGLRKISYVLPEWAVVEMILHEPQPEM</sequence>
<dbReference type="Pfam" id="PF14415">
    <property type="entry name" value="DUF4424"/>
    <property type="match status" value="1"/>
</dbReference>
<dbReference type="Proteomes" id="UP000030700">
    <property type="component" value="Unassembled WGS sequence"/>
</dbReference>
<dbReference type="Gene3D" id="2.60.40.3680">
    <property type="match status" value="1"/>
</dbReference>
<keyword evidence="1" id="KW-0732">Signal</keyword>
<dbReference type="STRING" id="1499966.U14_01567"/>
<proteinExistence type="predicted"/>
<feature type="chain" id="PRO_5006631519" description="DUF4424 domain-containing protein" evidence="1">
    <location>
        <begin position="23"/>
        <end position="462"/>
    </location>
</feature>
<feature type="signal peptide" evidence="1">
    <location>
        <begin position="1"/>
        <end position="22"/>
    </location>
</feature>
<feature type="domain" description="DUF4424" evidence="2">
    <location>
        <begin position="22"/>
        <end position="126"/>
    </location>
</feature>
<reference evidence="3 4" key="1">
    <citation type="journal article" date="2015" name="PeerJ">
        <title>First genomic representation of candidate bacterial phylum KSB3 points to enhanced environmental sensing as a trigger of wastewater bulking.</title>
        <authorList>
            <person name="Sekiguchi Y."/>
            <person name="Ohashi A."/>
            <person name="Parks D.H."/>
            <person name="Yamauchi T."/>
            <person name="Tyson G.W."/>
            <person name="Hugenholtz P."/>
        </authorList>
    </citation>
    <scope>NUCLEOTIDE SEQUENCE [LARGE SCALE GENOMIC DNA]</scope>
</reference>
<gene>
    <name evidence="3" type="ORF">U14_01567</name>
</gene>
<name>A0A0S6VY48_9BACT</name>
<dbReference type="InterPro" id="IPR025538">
    <property type="entry name" value="DUF4424"/>
</dbReference>
<dbReference type="HOGENOM" id="CLU_591425_0_0_0"/>
<dbReference type="AlphaFoldDB" id="A0A0S6VY48"/>